<keyword evidence="3" id="KW-1185">Reference proteome</keyword>
<proteinExistence type="predicted"/>
<evidence type="ECO:0000256" key="1">
    <source>
        <dbReference type="SAM" id="Phobius"/>
    </source>
</evidence>
<reference evidence="3" key="1">
    <citation type="submission" date="2017-04" db="EMBL/GenBank/DDBJ databases">
        <authorList>
            <person name="Varghese N."/>
            <person name="Submissions S."/>
        </authorList>
    </citation>
    <scope>NUCLEOTIDE SEQUENCE [LARGE SCALE GENOMIC DNA]</scope>
    <source>
        <strain evidence="3">USBA 82</strain>
    </source>
</reference>
<dbReference type="STRING" id="561720.SAMN06275492_10618"/>
<feature type="transmembrane region" description="Helical" evidence="1">
    <location>
        <begin position="36"/>
        <end position="54"/>
    </location>
</feature>
<gene>
    <name evidence="2" type="ORF">SAMN06275492_10618</name>
</gene>
<dbReference type="OrthoDB" id="9921426at2"/>
<keyword evidence="1" id="KW-1133">Transmembrane helix</keyword>
<dbReference type="EMBL" id="FXBB01000006">
    <property type="protein sequence ID" value="SMG19543.1"/>
    <property type="molecule type" value="Genomic_DNA"/>
</dbReference>
<feature type="transmembrane region" description="Helical" evidence="1">
    <location>
        <begin position="6"/>
        <end position="24"/>
    </location>
</feature>
<sequence>MFFVRWIAPVVLTGCGVFMMNMGVKWLRSGHPIKGTMDLIAGTGFIVIGLYLPFSP</sequence>
<keyword evidence="1" id="KW-0812">Transmembrane</keyword>
<dbReference type="Proteomes" id="UP000193355">
    <property type="component" value="Unassembled WGS sequence"/>
</dbReference>
<accession>A0A1X7IXA8</accession>
<dbReference type="AlphaFoldDB" id="A0A1X7IXA8"/>
<evidence type="ECO:0000313" key="2">
    <source>
        <dbReference type="EMBL" id="SMG19543.1"/>
    </source>
</evidence>
<name>A0A1X7IXA8_9BACT</name>
<keyword evidence="1" id="KW-0472">Membrane</keyword>
<protein>
    <submittedName>
        <fullName evidence="2">Uncharacterized protein</fullName>
    </submittedName>
</protein>
<dbReference type="RefSeq" id="WP_159448219.1">
    <property type="nucleotide sequence ID" value="NZ_FXBB01000006.1"/>
</dbReference>
<organism evidence="2 3">
    <name type="scientific">Dethiosulfovibrio salsuginis</name>
    <dbReference type="NCBI Taxonomy" id="561720"/>
    <lineage>
        <taxon>Bacteria</taxon>
        <taxon>Thermotogati</taxon>
        <taxon>Synergistota</taxon>
        <taxon>Synergistia</taxon>
        <taxon>Synergistales</taxon>
        <taxon>Dethiosulfovibrionaceae</taxon>
        <taxon>Dethiosulfovibrio</taxon>
    </lineage>
</organism>
<evidence type="ECO:0000313" key="3">
    <source>
        <dbReference type="Proteomes" id="UP000193355"/>
    </source>
</evidence>